<dbReference type="OrthoDB" id="4688919at2"/>
<keyword evidence="4" id="KW-1185">Reference proteome</keyword>
<dbReference type="Gene3D" id="3.30.2400.10">
    <property type="entry name" value="Major capsid protein gp5"/>
    <property type="match status" value="1"/>
</dbReference>
<dbReference type="RefSeq" id="WP_161494161.1">
    <property type="nucleotide sequence ID" value="NZ_AP022614.1"/>
</dbReference>
<organism evidence="3 4">
    <name type="scientific">Mycobacterium parmense</name>
    <dbReference type="NCBI Taxonomy" id="185642"/>
    <lineage>
        <taxon>Bacteria</taxon>
        <taxon>Bacillati</taxon>
        <taxon>Actinomycetota</taxon>
        <taxon>Actinomycetes</taxon>
        <taxon>Mycobacteriales</taxon>
        <taxon>Mycobacteriaceae</taxon>
        <taxon>Mycobacterium</taxon>
        <taxon>Mycobacterium simiae complex</taxon>
    </lineage>
</organism>
<evidence type="ECO:0000313" key="4">
    <source>
        <dbReference type="Proteomes" id="UP000467105"/>
    </source>
</evidence>
<evidence type="ECO:0000256" key="1">
    <source>
        <dbReference type="ARBA" id="ARBA00004328"/>
    </source>
</evidence>
<accession>A0A7I7YS82</accession>
<dbReference type="Pfam" id="PF05065">
    <property type="entry name" value="Phage_capsid"/>
    <property type="match status" value="1"/>
</dbReference>
<proteinExistence type="predicted"/>
<dbReference type="Proteomes" id="UP000467105">
    <property type="component" value="Chromosome"/>
</dbReference>
<reference evidence="3 4" key="1">
    <citation type="journal article" date="2019" name="Emerg. Microbes Infect.">
        <title>Comprehensive subspecies identification of 175 nontuberculous mycobacteria species based on 7547 genomic profiles.</title>
        <authorList>
            <person name="Matsumoto Y."/>
            <person name="Kinjo T."/>
            <person name="Motooka D."/>
            <person name="Nabeya D."/>
            <person name="Jung N."/>
            <person name="Uechi K."/>
            <person name="Horii T."/>
            <person name="Iida T."/>
            <person name="Fujita J."/>
            <person name="Nakamura S."/>
        </authorList>
    </citation>
    <scope>NUCLEOTIDE SEQUENCE [LARGE SCALE GENOMIC DNA]</scope>
    <source>
        <strain evidence="3 4">JCM 14742</strain>
    </source>
</reference>
<dbReference type="Gene3D" id="3.30.2320.10">
    <property type="entry name" value="hypothetical protein PF0899 domain"/>
    <property type="match status" value="1"/>
</dbReference>
<feature type="domain" description="Phage capsid-like C-terminal" evidence="2">
    <location>
        <begin position="136"/>
        <end position="346"/>
    </location>
</feature>
<evidence type="ECO:0000259" key="2">
    <source>
        <dbReference type="Pfam" id="PF05065"/>
    </source>
</evidence>
<comment type="subcellular location">
    <subcellularLocation>
        <location evidence="1">Virion</location>
    </subcellularLocation>
</comment>
<protein>
    <recommendedName>
        <fullName evidence="2">Phage capsid-like C-terminal domain-containing protein</fullName>
    </recommendedName>
</protein>
<gene>
    <name evidence="3" type="ORF">MPRM_20170</name>
</gene>
<dbReference type="AlphaFoldDB" id="A0A7I7YS82"/>
<name>A0A7I7YS82_9MYCO</name>
<evidence type="ECO:0000313" key="3">
    <source>
        <dbReference type="EMBL" id="BBZ44736.1"/>
    </source>
</evidence>
<dbReference type="InterPro" id="IPR024455">
    <property type="entry name" value="Phage_capsid"/>
</dbReference>
<sequence>MSNRLQAQYDRLAALRTDLRGKRDAVVARAEREGRKDLTEAETRSFTDLTDRLKDVGARCGDAAEELRRAIGDGDDLTARVRQATAGVTAGASAVMGGRIAPITFDETELQRAWSALSAHQSYRIESRAYGTIDSLLPPELYPNIVGPVYENRLLSRLPVTPCDAPFVRYIRHYGTTGAAAIVGEGQPKPELVPQTDEVTIEMAKLAAHVGTSWESVRDWPSWQEYLTQDLAREIYSAENAQLLTGSGTGSNITGFTSVSGILTHQAGTGTTPLSPLDDIELSIATMRTGAVLAEPDIFVVHPTTWSAIRRSKDRYGRYQVAPDPTANEAKSVWGVPALVTTQFPAGEGLLIDSSRLAACIGGKA</sequence>
<dbReference type="InterPro" id="IPR054612">
    <property type="entry name" value="Phage_capsid-like_C"/>
</dbReference>
<dbReference type="SUPFAM" id="SSF56563">
    <property type="entry name" value="Major capsid protein gp5"/>
    <property type="match status" value="1"/>
</dbReference>
<dbReference type="EMBL" id="AP022614">
    <property type="protein sequence ID" value="BBZ44736.1"/>
    <property type="molecule type" value="Genomic_DNA"/>
</dbReference>
<dbReference type="NCBIfam" id="TIGR01554">
    <property type="entry name" value="major_cap_HK97"/>
    <property type="match status" value="1"/>
</dbReference>